<comment type="caution">
    <text evidence="3">The sequence shown here is derived from an EMBL/GenBank/DDBJ whole genome shotgun (WGS) entry which is preliminary data.</text>
</comment>
<evidence type="ECO:0000313" key="3">
    <source>
        <dbReference type="EMBL" id="RUP78038.1"/>
    </source>
</evidence>
<feature type="chain" id="PRO_5019061043" description="Chitinase-like" evidence="2">
    <location>
        <begin position="24"/>
        <end position="349"/>
    </location>
</feature>
<feature type="signal peptide" evidence="2">
    <location>
        <begin position="1"/>
        <end position="23"/>
    </location>
</feature>
<proteinExistence type="predicted"/>
<reference evidence="3 4" key="1">
    <citation type="journal article" date="2019" name="Genome Biol. Evol.">
        <title>Toxin and genome evolution in a Drosophila defensive symbiosis.</title>
        <authorList>
            <person name="Ballinger M.J."/>
            <person name="Gawryluk R.M."/>
            <person name="Perlman S.J."/>
        </authorList>
    </citation>
    <scope>NUCLEOTIDE SEQUENCE [LARGE SCALE GENOMIC DNA]</scope>
    <source>
        <strain evidence="4">sNeo</strain>
    </source>
</reference>
<evidence type="ECO:0000313" key="4">
    <source>
        <dbReference type="Proteomes" id="UP000274545"/>
    </source>
</evidence>
<sequence length="349" mass="39210">MKKLLSLLSVLTISGTAIPTTIAASPYQKNNIKNLSELNWTSLNISRNKRNSVNSKHILKTNGADTPTQQQIKEKIIQLNPQVNINSINVTNITENSAVVTITNFGGQKTINFTVDKSVPINNVIKITHLGEIDFTKHGYNEIQIIKDLLKHFNPQLDISKVELKSFSINKSTIKSIDTSIYTGEIVVNYSRPLKSVIIVIELGSIRNNGLNLPTEQEIKNKLKELNKSLENNINEFEVKNITPTNAKISYKRQDILSGEVVVTFISNVNLNKIITNNNLGEFKTENLSNPTKQQIKNKLKEMYNNLDITKINVENISNNNAIINSFDTNTYKGNINVNYSVSIDSLNW</sequence>
<feature type="coiled-coil region" evidence="1">
    <location>
        <begin position="213"/>
        <end position="240"/>
    </location>
</feature>
<gene>
    <name evidence="3" type="ORF">D6D54_00715</name>
</gene>
<evidence type="ECO:0008006" key="5">
    <source>
        <dbReference type="Google" id="ProtNLM"/>
    </source>
</evidence>
<protein>
    <recommendedName>
        <fullName evidence="5">Chitinase-like</fullName>
    </recommendedName>
</protein>
<organism evidence="3 4">
    <name type="scientific">Spiroplasma poulsonii</name>
    <dbReference type="NCBI Taxonomy" id="2138"/>
    <lineage>
        <taxon>Bacteria</taxon>
        <taxon>Bacillati</taxon>
        <taxon>Mycoplasmatota</taxon>
        <taxon>Mollicutes</taxon>
        <taxon>Entomoplasmatales</taxon>
        <taxon>Spiroplasmataceae</taxon>
        <taxon>Spiroplasma</taxon>
    </lineage>
</organism>
<evidence type="ECO:0000256" key="1">
    <source>
        <dbReference type="SAM" id="Coils"/>
    </source>
</evidence>
<name>A0A433ET09_9MOLU</name>
<accession>A0A433ET09</accession>
<feature type="coiled-coil region" evidence="1">
    <location>
        <begin position="293"/>
        <end position="320"/>
    </location>
</feature>
<dbReference type="RefSeq" id="WP_127092371.1">
    <property type="nucleotide sequence ID" value="NZ_RAHC01000001.1"/>
</dbReference>
<dbReference type="Proteomes" id="UP000274545">
    <property type="component" value="Unassembled WGS sequence"/>
</dbReference>
<dbReference type="AlphaFoldDB" id="A0A433ET09"/>
<keyword evidence="2" id="KW-0732">Signal</keyword>
<dbReference type="EMBL" id="RAHC01000001">
    <property type="protein sequence ID" value="RUP78038.1"/>
    <property type="molecule type" value="Genomic_DNA"/>
</dbReference>
<keyword evidence="1" id="KW-0175">Coiled coil</keyword>
<evidence type="ECO:0000256" key="2">
    <source>
        <dbReference type="SAM" id="SignalP"/>
    </source>
</evidence>